<dbReference type="InterPro" id="IPR016186">
    <property type="entry name" value="C-type_lectin-like/link_sf"/>
</dbReference>
<proteinExistence type="predicted"/>
<dbReference type="Gene3D" id="3.10.100.10">
    <property type="entry name" value="Mannose-Binding Protein A, subunit A"/>
    <property type="match status" value="1"/>
</dbReference>
<reference evidence="4" key="1">
    <citation type="submission" date="2022-10" db="EMBL/GenBank/DDBJ databases">
        <title>Genome assembly of Pristionchus species.</title>
        <authorList>
            <person name="Yoshida K."/>
            <person name="Sommer R.J."/>
        </authorList>
    </citation>
    <scope>NUCLEOTIDE SEQUENCE [LARGE SCALE GENOMIC DNA]</scope>
    <source>
        <strain evidence="4">RS5460</strain>
    </source>
</reference>
<accession>A0AAN5CY44</accession>
<evidence type="ECO:0000256" key="2">
    <source>
        <dbReference type="SAM" id="SignalP"/>
    </source>
</evidence>
<evidence type="ECO:0000256" key="1">
    <source>
        <dbReference type="SAM" id="MobiDB-lite"/>
    </source>
</evidence>
<feature type="compositionally biased region" description="Polar residues" evidence="1">
    <location>
        <begin position="50"/>
        <end position="73"/>
    </location>
</feature>
<dbReference type="Proteomes" id="UP001328107">
    <property type="component" value="Unassembled WGS sequence"/>
</dbReference>
<comment type="caution">
    <text evidence="3">The sequence shown here is derived from an EMBL/GenBank/DDBJ whole genome shotgun (WGS) entry which is preliminary data.</text>
</comment>
<dbReference type="AlphaFoldDB" id="A0AAN5CY44"/>
<dbReference type="InterPro" id="IPR016187">
    <property type="entry name" value="CTDL_fold"/>
</dbReference>
<dbReference type="SUPFAM" id="SSF56436">
    <property type="entry name" value="C-type lectin-like"/>
    <property type="match status" value="1"/>
</dbReference>
<dbReference type="EMBL" id="BTRK01000005">
    <property type="protein sequence ID" value="GMR52224.1"/>
    <property type="molecule type" value="Genomic_DNA"/>
</dbReference>
<organism evidence="3 4">
    <name type="scientific">Pristionchus mayeri</name>
    <dbReference type="NCBI Taxonomy" id="1317129"/>
    <lineage>
        <taxon>Eukaryota</taxon>
        <taxon>Metazoa</taxon>
        <taxon>Ecdysozoa</taxon>
        <taxon>Nematoda</taxon>
        <taxon>Chromadorea</taxon>
        <taxon>Rhabditida</taxon>
        <taxon>Rhabditina</taxon>
        <taxon>Diplogasteromorpha</taxon>
        <taxon>Diplogasteroidea</taxon>
        <taxon>Neodiplogasteridae</taxon>
        <taxon>Pristionchus</taxon>
    </lineage>
</organism>
<dbReference type="CDD" id="cd00037">
    <property type="entry name" value="CLECT"/>
    <property type="match status" value="1"/>
</dbReference>
<protein>
    <recommendedName>
        <fullName evidence="5">C-type lectin</fullName>
    </recommendedName>
</protein>
<name>A0AAN5CY44_9BILA</name>
<feature type="chain" id="PRO_5043047391" description="C-type lectin" evidence="2">
    <location>
        <begin position="27"/>
        <end position="193"/>
    </location>
</feature>
<keyword evidence="2" id="KW-0732">Signal</keyword>
<evidence type="ECO:0000313" key="4">
    <source>
        <dbReference type="Proteomes" id="UP001328107"/>
    </source>
</evidence>
<sequence length="193" mass="21683">IHMTTQFGSSTLLLLLYSLVMSSACTQETINTSIFGLGTSPALYDDRSDYSTTPQTNGKFDQDSENVSSSTTDDYFQTSTVDTERYACPGGFKQLTVDWCFHLRYDTENKLNFKQSQKYCKMKEAILPAITSVDVTSALMLERTNKMGISPFESFFIGLGCNVTWGSYPHTWMWIDGPEYDPSDAFFGNQNMG</sequence>
<feature type="signal peptide" evidence="2">
    <location>
        <begin position="1"/>
        <end position="26"/>
    </location>
</feature>
<evidence type="ECO:0000313" key="3">
    <source>
        <dbReference type="EMBL" id="GMR52224.1"/>
    </source>
</evidence>
<gene>
    <name evidence="3" type="ORF">PMAYCL1PPCAC_22419</name>
</gene>
<feature type="non-terminal residue" evidence="3">
    <location>
        <position position="1"/>
    </location>
</feature>
<feature type="region of interest" description="Disordered" evidence="1">
    <location>
        <begin position="46"/>
        <end position="73"/>
    </location>
</feature>
<evidence type="ECO:0008006" key="5">
    <source>
        <dbReference type="Google" id="ProtNLM"/>
    </source>
</evidence>
<keyword evidence="4" id="KW-1185">Reference proteome</keyword>